<feature type="chain" id="PRO_5046319529" evidence="1">
    <location>
        <begin position="21"/>
        <end position="350"/>
    </location>
</feature>
<keyword evidence="3" id="KW-1185">Reference proteome</keyword>
<evidence type="ECO:0000313" key="3">
    <source>
        <dbReference type="Proteomes" id="UP001589799"/>
    </source>
</evidence>
<dbReference type="InterPro" id="IPR029045">
    <property type="entry name" value="ClpP/crotonase-like_dom_sf"/>
</dbReference>
<gene>
    <name evidence="2" type="ORF">ACFFII_03260</name>
</gene>
<dbReference type="Proteomes" id="UP001589799">
    <property type="component" value="Unassembled WGS sequence"/>
</dbReference>
<name>A0ABV6I0N8_9RHOB</name>
<reference evidence="2 3" key="1">
    <citation type="submission" date="2024-09" db="EMBL/GenBank/DDBJ databases">
        <authorList>
            <person name="Sun Q."/>
            <person name="Mori K."/>
        </authorList>
    </citation>
    <scope>NUCLEOTIDE SEQUENCE [LARGE SCALE GENOMIC DNA]</scope>
    <source>
        <strain evidence="2 3">KCTC 22789</strain>
    </source>
</reference>
<evidence type="ECO:0000313" key="2">
    <source>
        <dbReference type="EMBL" id="MFC0339784.1"/>
    </source>
</evidence>
<dbReference type="EMBL" id="JBHLWE010000009">
    <property type="protein sequence ID" value="MFC0339784.1"/>
    <property type="molecule type" value="Genomic_DNA"/>
</dbReference>
<dbReference type="Gene3D" id="3.90.226.10">
    <property type="entry name" value="2-enoyl-CoA Hydratase, Chain A, domain 1"/>
    <property type="match status" value="1"/>
</dbReference>
<dbReference type="SUPFAM" id="SSF52096">
    <property type="entry name" value="ClpP/crotonase"/>
    <property type="match status" value="1"/>
</dbReference>
<comment type="caution">
    <text evidence="2">The sequence shown here is derived from an EMBL/GenBank/DDBJ whole genome shotgun (WGS) entry which is preliminary data.</text>
</comment>
<proteinExistence type="predicted"/>
<keyword evidence="1" id="KW-0732">Signal</keyword>
<evidence type="ECO:0000256" key="1">
    <source>
        <dbReference type="SAM" id="SignalP"/>
    </source>
</evidence>
<dbReference type="RefSeq" id="WP_377697466.1">
    <property type="nucleotide sequence ID" value="NZ_JBHLWE010000009.1"/>
</dbReference>
<feature type="signal peptide" evidence="1">
    <location>
        <begin position="1"/>
        <end position="20"/>
    </location>
</feature>
<accession>A0ABV6I0N8</accession>
<sequence>MLKLISSAVFAVLLPITACAADFELVEWRGKAALKMTGQIDDGTADRFAAIADRAEPAAHGLPILLLDSPGGSVLEALLLSSALDDRPFHTVIPDGAECASACASIVFIAGRYRTMEPFGRFGQHSCSYGGVEDADCNEVISQHAFRHGVSHGSVAAFLTYVPAADILWFSREDIDGWGISHYPGSEEAGFEKSEPRAIGMITGRVPPGQSSWRLDFWGEGWRAFVRPARDDERELQISMYCREETPGSLFLLAELNGPAEVIRGAIEYASLETDTFTMDRVKPSVWQIDPLVTGIAIEIPGALVMPWLTTAQSFKFSLAVAPPYDPIWATGSLSGSRKNLIFAANHCDE</sequence>
<protein>
    <submittedName>
        <fullName evidence="2">Uncharacterized protein</fullName>
    </submittedName>
</protein>
<organism evidence="2 3">
    <name type="scientific">Paracoccus niistensis</name>
    <dbReference type="NCBI Taxonomy" id="632935"/>
    <lineage>
        <taxon>Bacteria</taxon>
        <taxon>Pseudomonadati</taxon>
        <taxon>Pseudomonadota</taxon>
        <taxon>Alphaproteobacteria</taxon>
        <taxon>Rhodobacterales</taxon>
        <taxon>Paracoccaceae</taxon>
        <taxon>Paracoccus</taxon>
    </lineage>
</organism>